<evidence type="ECO:0000313" key="3">
    <source>
        <dbReference type="EMBL" id="MCU6718291.1"/>
    </source>
</evidence>
<feature type="domain" description="LXG" evidence="2">
    <location>
        <begin position="2"/>
        <end position="244"/>
    </location>
</feature>
<evidence type="ECO:0000259" key="2">
    <source>
        <dbReference type="PROSITE" id="PS51756"/>
    </source>
</evidence>
<evidence type="ECO:0000313" key="4">
    <source>
        <dbReference type="Proteomes" id="UP001209666"/>
    </source>
</evidence>
<dbReference type="RefSeq" id="WP_262624366.1">
    <property type="nucleotide sequence ID" value="NZ_JAOQKI010000034.1"/>
</dbReference>
<keyword evidence="4" id="KW-1185">Reference proteome</keyword>
<accession>A0ABT2SH96</accession>
<organism evidence="3 4">
    <name type="scientific">Roseburia amylophila</name>
    <dbReference type="NCBI Taxonomy" id="2981794"/>
    <lineage>
        <taxon>Bacteria</taxon>
        <taxon>Bacillati</taxon>
        <taxon>Bacillota</taxon>
        <taxon>Clostridia</taxon>
        <taxon>Lachnospirales</taxon>
        <taxon>Lachnospiraceae</taxon>
        <taxon>Roseburia</taxon>
    </lineage>
</organism>
<evidence type="ECO:0000256" key="1">
    <source>
        <dbReference type="ARBA" id="ARBA00034117"/>
    </source>
</evidence>
<comment type="caution">
    <text evidence="3">The sequence shown here is derived from an EMBL/GenBank/DDBJ whole genome shotgun (WGS) entry which is preliminary data.</text>
</comment>
<dbReference type="Pfam" id="PF04740">
    <property type="entry name" value="LXG"/>
    <property type="match status" value="1"/>
</dbReference>
<dbReference type="EMBL" id="JAOQKI010000034">
    <property type="protein sequence ID" value="MCU6718291.1"/>
    <property type="molecule type" value="Genomic_DNA"/>
</dbReference>
<reference evidence="3 4" key="1">
    <citation type="journal article" date="2021" name="ISME Commun">
        <title>Automated analysis of genomic sequences facilitates high-throughput and comprehensive description of bacteria.</title>
        <authorList>
            <person name="Hitch T.C.A."/>
        </authorList>
    </citation>
    <scope>NUCLEOTIDE SEQUENCE [LARGE SCALE GENOMIC DNA]</scope>
    <source>
        <strain evidence="3 4">Sanger_19</strain>
    </source>
</reference>
<dbReference type="PROSITE" id="PS51756">
    <property type="entry name" value="LXG"/>
    <property type="match status" value="1"/>
</dbReference>
<gene>
    <name evidence="3" type="ORF">OCV43_13695</name>
</gene>
<sequence>MEGFVIKYTDINNLLWEYKSKLEGLISKLETCERSINQFIQSDQFIGETATAAKNYLYDVHITMISCLKVATQNMLDDIAYHKACYNEIDGSTNFRLDEEAIREFRTKLATNSADTESYAQSVQQAVSNISDISDVNTPGTNGIIELHEQLDQELLNFIETIQTQESTTVTIIENTVDLMVDSIKNCLGKIGTSKTAITTYTSNSFYTDIDVYTLAYLSEYFYQQHTVNQETYDAIWDVEQQLKDAAEEREVQGVIKAIGGIVLVVVGVACIAASLGAATPAVVAAGTMIGSGTTVFGITDTAEGAQDVYYGSISDLDSTAVNRLKEVVFQGNEEAYYFTEGVFSFAASAFIPIGKASTVGKLTFRSGSTIIAKEGLSTLAGEGVSKLTTDLSGNQTVGMMAGMLASGLTSHGLDKLDVKFKQKSFTDLMKQGMVEKPLDMLENESTKGLADLENMGNVTEPEKDVVTYRRVQGGNGNNASQFRIEVNADGTISIPNKEANLNISIDDGEHAEYFLDRRGDNTQIVEVDVPKWFDDFLQENAVSQINYKKNPLNQSGTAPKITDISTPGNCFELPAPWIEWLEEYGTNARIISP</sequence>
<proteinExistence type="inferred from homology"/>
<protein>
    <submittedName>
        <fullName evidence="3">LXG domain-containing protein</fullName>
    </submittedName>
</protein>
<name>A0ABT2SH96_9FIRM</name>
<dbReference type="InterPro" id="IPR006829">
    <property type="entry name" value="LXG_dom"/>
</dbReference>
<comment type="similarity">
    <text evidence="1">In the N-terminal section; belongs to the LXG family.</text>
</comment>
<dbReference type="Proteomes" id="UP001209666">
    <property type="component" value="Unassembled WGS sequence"/>
</dbReference>